<name>A0A3M8Q0Q6_9GAMM</name>
<reference evidence="2 3" key="1">
    <citation type="journal article" date="2012" name="Int. J. Syst. Evol. Microbiol.">
        <title>Marinomonas hwangdonensis sp. nov., isolated from seawater.</title>
        <authorList>
            <person name="Jung Y.T."/>
            <person name="Oh T.K."/>
            <person name="Yoon J.H."/>
        </authorList>
    </citation>
    <scope>NUCLEOTIDE SEQUENCE [LARGE SCALE GENOMIC DNA]</scope>
    <source>
        <strain evidence="2 3">HDW-15</strain>
    </source>
</reference>
<feature type="chain" id="PRO_5018255331" evidence="1">
    <location>
        <begin position="23"/>
        <end position="212"/>
    </location>
</feature>
<sequence>MPKFLMKCLLLLTTFVSVTVFANTQETQDVEEARNTVVRIVEAFRDDIVADKQMLAENPRLLEERVNLILDEVVDFDDFSKKVMGKYYRRASEDQRNQFAIVTRDTLLKTYGASLLELDADRINVLPLGPQGRGRETKVDVDFQMEAGGLLNISFYMQQGEQDNWILSNVVINNINFGLTFRKQFEVMMQQNRNDMNAAISAWQQSLANKSS</sequence>
<feature type="signal peptide" evidence="1">
    <location>
        <begin position="1"/>
        <end position="22"/>
    </location>
</feature>
<dbReference type="PANTHER" id="PTHR36573">
    <property type="entry name" value="INTERMEMBRANE PHOSPHOLIPID TRANSPORT SYSTEM BINDING PROTEIN MLAC"/>
    <property type="match status" value="1"/>
</dbReference>
<dbReference type="InterPro" id="IPR008869">
    <property type="entry name" value="MlaC/ttg2D"/>
</dbReference>
<gene>
    <name evidence="2" type="ORF">EBI00_12225</name>
</gene>
<keyword evidence="3" id="KW-1185">Reference proteome</keyword>
<evidence type="ECO:0000313" key="2">
    <source>
        <dbReference type="EMBL" id="RNF49697.1"/>
    </source>
</evidence>
<proteinExistence type="predicted"/>
<dbReference type="Gene3D" id="3.10.450.710">
    <property type="entry name" value="Tgt2/MlaC"/>
    <property type="match status" value="1"/>
</dbReference>
<dbReference type="Pfam" id="PF05494">
    <property type="entry name" value="MlaC"/>
    <property type="match status" value="1"/>
</dbReference>
<dbReference type="Proteomes" id="UP000280507">
    <property type="component" value="Unassembled WGS sequence"/>
</dbReference>
<dbReference type="OrthoDB" id="9787053at2"/>
<comment type="caution">
    <text evidence="2">The sequence shown here is derived from an EMBL/GenBank/DDBJ whole genome shotgun (WGS) entry which is preliminary data.</text>
</comment>
<dbReference type="EMBL" id="RIZG01000007">
    <property type="protein sequence ID" value="RNF49697.1"/>
    <property type="molecule type" value="Genomic_DNA"/>
</dbReference>
<dbReference type="AlphaFoldDB" id="A0A3M8Q0Q6"/>
<evidence type="ECO:0000313" key="3">
    <source>
        <dbReference type="Proteomes" id="UP000280507"/>
    </source>
</evidence>
<protein>
    <submittedName>
        <fullName evidence="2">ABC transporter substrate-binding protein</fullName>
    </submittedName>
</protein>
<evidence type="ECO:0000256" key="1">
    <source>
        <dbReference type="SAM" id="SignalP"/>
    </source>
</evidence>
<organism evidence="2 3">
    <name type="scientific">Marinomonas hwangdonensis</name>
    <dbReference type="NCBI Taxonomy" id="1053647"/>
    <lineage>
        <taxon>Bacteria</taxon>
        <taxon>Pseudomonadati</taxon>
        <taxon>Pseudomonadota</taxon>
        <taxon>Gammaproteobacteria</taxon>
        <taxon>Oceanospirillales</taxon>
        <taxon>Oceanospirillaceae</taxon>
        <taxon>Marinomonas</taxon>
    </lineage>
</organism>
<dbReference type="InterPro" id="IPR042245">
    <property type="entry name" value="Tgt2/MlaC_sf"/>
</dbReference>
<dbReference type="RefSeq" id="WP_123096220.1">
    <property type="nucleotide sequence ID" value="NZ_RIZG01000007.1"/>
</dbReference>
<keyword evidence="1" id="KW-0732">Signal</keyword>
<accession>A0A3M8Q0Q6</accession>
<dbReference type="PANTHER" id="PTHR36573:SF1">
    <property type="entry name" value="INTERMEMBRANE PHOSPHOLIPID TRANSPORT SYSTEM BINDING PROTEIN MLAC"/>
    <property type="match status" value="1"/>
</dbReference>